<name>A0A5D8Z8H5_9GAMM</name>
<proteinExistence type="predicted"/>
<dbReference type="Pfam" id="PF13692">
    <property type="entry name" value="Glyco_trans_1_4"/>
    <property type="match status" value="1"/>
</dbReference>
<evidence type="ECO:0000313" key="1">
    <source>
        <dbReference type="EMBL" id="TZF90856.1"/>
    </source>
</evidence>
<dbReference type="EMBL" id="VTRV01000024">
    <property type="protein sequence ID" value="TZF90856.1"/>
    <property type="molecule type" value="Genomic_DNA"/>
</dbReference>
<sequence>MSSTAAIVLITTSFPLRADGSEAAGTFVADLALELARSVPVRVVAPGLVRARESFSHSVEVFRFAAPEKPLSTLSPMNPRDAARIVQVVRGGRRATLDAVAAGPTAHQIALWALPSGAWARHASMITGVPYSVWTLGSDIWTLGRIPLLRNYMRRVIRDAKACYSDGLQLADASARLSGREVQFLPSARQLVPTARSLRTAAPYRLLFLGRWHRNKGVDLLLDSLEHLSAADWALIEYVTICGGGPMEEQVLRRAHDLAARGWPVRCRGFLDRRAATEALEGADYLLIPSRIESIPVVFSDAMQMGCAVVAMPVGDLPRLVHAGIGEVATAVTATAFAAAIARALRRSPAESAAPMSIVAARFSIRDVVAPTLLRLGRCQLDA</sequence>
<dbReference type="AlphaFoldDB" id="A0A5D8Z8H5"/>
<dbReference type="SUPFAM" id="SSF53756">
    <property type="entry name" value="UDP-Glycosyltransferase/glycogen phosphorylase"/>
    <property type="match status" value="1"/>
</dbReference>
<dbReference type="OrthoDB" id="9802525at2"/>
<dbReference type="Proteomes" id="UP000323164">
    <property type="component" value="Unassembled WGS sequence"/>
</dbReference>
<reference evidence="1 2" key="1">
    <citation type="submission" date="2019-08" db="EMBL/GenBank/DDBJ databases">
        <title>Draft genome sequence of Lysobacter sp. UKS-15.</title>
        <authorList>
            <person name="Im W.-T."/>
        </authorList>
    </citation>
    <scope>NUCLEOTIDE SEQUENCE [LARGE SCALE GENOMIC DNA]</scope>
    <source>
        <strain evidence="1 2">UKS-15</strain>
    </source>
</reference>
<dbReference type="Gene3D" id="3.40.50.2000">
    <property type="entry name" value="Glycogen Phosphorylase B"/>
    <property type="match status" value="2"/>
</dbReference>
<gene>
    <name evidence="1" type="ORF">FW784_03630</name>
</gene>
<dbReference type="PANTHER" id="PTHR45947">
    <property type="entry name" value="SULFOQUINOVOSYL TRANSFERASE SQD2"/>
    <property type="match status" value="1"/>
</dbReference>
<accession>A0A5D8Z8H5</accession>
<keyword evidence="1" id="KW-0808">Transferase</keyword>
<evidence type="ECO:0000313" key="2">
    <source>
        <dbReference type="Proteomes" id="UP000323164"/>
    </source>
</evidence>
<protein>
    <submittedName>
        <fullName evidence="1">Glycosyltransferase family 4 protein</fullName>
    </submittedName>
</protein>
<dbReference type="InterPro" id="IPR050194">
    <property type="entry name" value="Glycosyltransferase_grp1"/>
</dbReference>
<organism evidence="1 2">
    <name type="scientific">Cognatilysobacter lacus</name>
    <dbReference type="NCBI Taxonomy" id="1643323"/>
    <lineage>
        <taxon>Bacteria</taxon>
        <taxon>Pseudomonadati</taxon>
        <taxon>Pseudomonadota</taxon>
        <taxon>Gammaproteobacteria</taxon>
        <taxon>Lysobacterales</taxon>
        <taxon>Lysobacteraceae</taxon>
        <taxon>Cognatilysobacter</taxon>
    </lineage>
</organism>
<dbReference type="PANTHER" id="PTHR45947:SF3">
    <property type="entry name" value="SULFOQUINOVOSYL TRANSFERASE SQD2"/>
    <property type="match status" value="1"/>
</dbReference>
<dbReference type="GO" id="GO:0016757">
    <property type="term" value="F:glycosyltransferase activity"/>
    <property type="evidence" value="ECO:0007669"/>
    <property type="project" value="TreeGrafter"/>
</dbReference>
<keyword evidence="2" id="KW-1185">Reference proteome</keyword>
<comment type="caution">
    <text evidence="1">The sequence shown here is derived from an EMBL/GenBank/DDBJ whole genome shotgun (WGS) entry which is preliminary data.</text>
</comment>